<proteinExistence type="inferred from homology"/>
<evidence type="ECO:0000256" key="3">
    <source>
        <dbReference type="ARBA" id="ARBA00023002"/>
    </source>
</evidence>
<dbReference type="EMBL" id="JAZHXI010000008">
    <property type="protein sequence ID" value="KAL2069322.1"/>
    <property type="molecule type" value="Genomic_DNA"/>
</dbReference>
<keyword evidence="5" id="KW-1185">Reference proteome</keyword>
<comment type="caution">
    <text evidence="4">The sequence shown here is derived from an EMBL/GenBank/DDBJ whole genome shotgun (WGS) entry which is preliminary data.</text>
</comment>
<dbReference type="PANTHER" id="PTHR43115:SF4">
    <property type="entry name" value="DEHYDROGENASE_REDUCTASE SDR FAMILY MEMBER 11"/>
    <property type="match status" value="1"/>
</dbReference>
<evidence type="ECO:0008006" key="6">
    <source>
        <dbReference type="Google" id="ProtNLM"/>
    </source>
</evidence>
<dbReference type="InterPro" id="IPR020904">
    <property type="entry name" value="Sc_DH/Rdtase_CS"/>
</dbReference>
<evidence type="ECO:0000313" key="4">
    <source>
        <dbReference type="EMBL" id="KAL2069322.1"/>
    </source>
</evidence>
<evidence type="ECO:0000313" key="5">
    <source>
        <dbReference type="Proteomes" id="UP001595075"/>
    </source>
</evidence>
<reference evidence="4 5" key="1">
    <citation type="journal article" date="2024" name="Commun. Biol.">
        <title>Comparative genomic analysis of thermophilic fungi reveals convergent evolutionary adaptations and gene losses.</title>
        <authorList>
            <person name="Steindorff A.S."/>
            <person name="Aguilar-Pontes M.V."/>
            <person name="Robinson A.J."/>
            <person name="Andreopoulos B."/>
            <person name="LaButti K."/>
            <person name="Kuo A."/>
            <person name="Mondo S."/>
            <person name="Riley R."/>
            <person name="Otillar R."/>
            <person name="Haridas S."/>
            <person name="Lipzen A."/>
            <person name="Grimwood J."/>
            <person name="Schmutz J."/>
            <person name="Clum A."/>
            <person name="Reid I.D."/>
            <person name="Moisan M.C."/>
            <person name="Butler G."/>
            <person name="Nguyen T.T.M."/>
            <person name="Dewar K."/>
            <person name="Conant G."/>
            <person name="Drula E."/>
            <person name="Henrissat B."/>
            <person name="Hansel C."/>
            <person name="Singer S."/>
            <person name="Hutchinson M.I."/>
            <person name="de Vries R.P."/>
            <person name="Natvig D.O."/>
            <person name="Powell A.J."/>
            <person name="Tsang A."/>
            <person name="Grigoriev I.V."/>
        </authorList>
    </citation>
    <scope>NUCLEOTIDE SEQUENCE [LARGE SCALE GENOMIC DNA]</scope>
    <source>
        <strain evidence="4 5">CBS 494.80</strain>
    </source>
</reference>
<keyword evidence="3" id="KW-0560">Oxidoreductase</keyword>
<accession>A0ABR4CH86</accession>
<sequence length="305" mass="33166">MAEAVDPDRLTKLFMATKTMRRDPYPAISPTNPENSQKDRIIIITGASAGVGEAAAKVWARAGAKGIVIAARNLERLNKIAEELRAISPSTTVLPVKVDIANESDVKILFAEIQKTFGRAADVLLNNAGYLKDGSIVDTPVDKWWQIFEINLKGLYTMTHHFINSQPNPKESDVTVITVSSGRAGFVGAGGSAYNISKNAAQRFTEHLQIELPNIRAFTTMPGIVLTSMVSEAYVPFAKDHSDLTGMQALYLVQPRADFLKGSMVGVNWDVEELEAHKEEILEKKALMLSYMPILPLGGGKGLGA</sequence>
<evidence type="ECO:0000256" key="2">
    <source>
        <dbReference type="ARBA" id="ARBA00022857"/>
    </source>
</evidence>
<dbReference type="InterPro" id="IPR036291">
    <property type="entry name" value="NAD(P)-bd_dom_sf"/>
</dbReference>
<comment type="similarity">
    <text evidence="1">Belongs to the short-chain dehydrogenases/reductases (SDR) family.</text>
</comment>
<dbReference type="PANTHER" id="PTHR43115">
    <property type="entry name" value="DEHYDROGENASE/REDUCTASE SDR FAMILY MEMBER 11"/>
    <property type="match status" value="1"/>
</dbReference>
<dbReference type="InterPro" id="IPR002347">
    <property type="entry name" value="SDR_fam"/>
</dbReference>
<dbReference type="CDD" id="cd05233">
    <property type="entry name" value="SDR_c"/>
    <property type="match status" value="1"/>
</dbReference>
<dbReference type="Pfam" id="PF00106">
    <property type="entry name" value="adh_short"/>
    <property type="match status" value="1"/>
</dbReference>
<keyword evidence="2" id="KW-0521">NADP</keyword>
<dbReference type="SUPFAM" id="SSF51735">
    <property type="entry name" value="NAD(P)-binding Rossmann-fold domains"/>
    <property type="match status" value="1"/>
</dbReference>
<organism evidence="4 5">
    <name type="scientific">Oculimacula yallundae</name>
    <dbReference type="NCBI Taxonomy" id="86028"/>
    <lineage>
        <taxon>Eukaryota</taxon>
        <taxon>Fungi</taxon>
        <taxon>Dikarya</taxon>
        <taxon>Ascomycota</taxon>
        <taxon>Pezizomycotina</taxon>
        <taxon>Leotiomycetes</taxon>
        <taxon>Helotiales</taxon>
        <taxon>Ploettnerulaceae</taxon>
        <taxon>Oculimacula</taxon>
    </lineage>
</organism>
<gene>
    <name evidence="4" type="ORF">VTL71DRAFT_15660</name>
</gene>
<dbReference type="PROSITE" id="PS00061">
    <property type="entry name" value="ADH_SHORT"/>
    <property type="match status" value="1"/>
</dbReference>
<dbReference type="Proteomes" id="UP001595075">
    <property type="component" value="Unassembled WGS sequence"/>
</dbReference>
<protein>
    <recommendedName>
        <fullName evidence="6">NAD(P)-binding protein</fullName>
    </recommendedName>
</protein>
<dbReference type="Gene3D" id="3.40.50.720">
    <property type="entry name" value="NAD(P)-binding Rossmann-like Domain"/>
    <property type="match status" value="1"/>
</dbReference>
<dbReference type="PRINTS" id="PR00081">
    <property type="entry name" value="GDHRDH"/>
</dbReference>
<name>A0ABR4CH86_9HELO</name>
<evidence type="ECO:0000256" key="1">
    <source>
        <dbReference type="ARBA" id="ARBA00006484"/>
    </source>
</evidence>